<keyword evidence="2" id="KW-0472">Membrane</keyword>
<evidence type="ECO:0000256" key="1">
    <source>
        <dbReference type="ARBA" id="ARBA00007033"/>
    </source>
</evidence>
<keyword evidence="2" id="KW-0333">Golgi apparatus</keyword>
<dbReference type="InterPro" id="IPR005069">
    <property type="entry name" value="Nucl-diP-sugar_transferase"/>
</dbReference>
<evidence type="ECO:0000259" key="3">
    <source>
        <dbReference type="Pfam" id="PF03407"/>
    </source>
</evidence>
<evidence type="ECO:0000313" key="4">
    <source>
        <dbReference type="EMBL" id="KAF5731023.1"/>
    </source>
</evidence>
<comment type="caution">
    <text evidence="4">The sequence shown here is derived from an EMBL/GenBank/DDBJ whole genome shotgun (WGS) entry which is preliminary data.</text>
</comment>
<evidence type="ECO:0000313" key="5">
    <source>
        <dbReference type="Proteomes" id="UP000593562"/>
    </source>
</evidence>
<comment type="subcellular location">
    <subcellularLocation>
        <location evidence="2">Golgi apparatus membrane</location>
        <topology evidence="2">Single-pass type II membrane protein</topology>
    </subcellularLocation>
</comment>
<keyword evidence="2" id="KW-0328">Glycosyltransferase</keyword>
<gene>
    <name evidence="4" type="ORF">HS088_TW19G00626</name>
</gene>
<feature type="transmembrane region" description="Helical" evidence="2">
    <location>
        <begin position="9"/>
        <end position="28"/>
    </location>
</feature>
<dbReference type="InParanoid" id="A0A7J7CA63"/>
<keyword evidence="2" id="KW-1133">Transmembrane helix</keyword>
<dbReference type="GO" id="GO:0071555">
    <property type="term" value="P:cell wall organization"/>
    <property type="evidence" value="ECO:0007669"/>
    <property type="project" value="UniProtKB-KW"/>
</dbReference>
<feature type="domain" description="Nucleotide-diphospho-sugar transferase" evidence="3">
    <location>
        <begin position="111"/>
        <end position="312"/>
    </location>
</feature>
<dbReference type="PANTHER" id="PTHR46038:SF29">
    <property type="entry name" value="NUCLEOTIDE-DIPHOSPHO-SUGAR TRANSFERASE DOMAIN-CONTAINING PROTEIN"/>
    <property type="match status" value="1"/>
</dbReference>
<dbReference type="InterPro" id="IPR029044">
    <property type="entry name" value="Nucleotide-diphossugar_trans"/>
</dbReference>
<protein>
    <recommendedName>
        <fullName evidence="2">Glycosyltransferase</fullName>
        <ecNumber evidence="2">2.4.2.-</ecNumber>
    </recommendedName>
</protein>
<reference evidence="4 5" key="1">
    <citation type="journal article" date="2020" name="Nat. Commun.">
        <title>Genome of Tripterygium wilfordii and identification of cytochrome P450 involved in triptolide biosynthesis.</title>
        <authorList>
            <person name="Tu L."/>
            <person name="Su P."/>
            <person name="Zhang Z."/>
            <person name="Gao L."/>
            <person name="Wang J."/>
            <person name="Hu T."/>
            <person name="Zhou J."/>
            <person name="Zhang Y."/>
            <person name="Zhao Y."/>
            <person name="Liu Y."/>
            <person name="Song Y."/>
            <person name="Tong Y."/>
            <person name="Lu Y."/>
            <person name="Yang J."/>
            <person name="Xu C."/>
            <person name="Jia M."/>
            <person name="Peters R.J."/>
            <person name="Huang L."/>
            <person name="Gao W."/>
        </authorList>
    </citation>
    <scope>NUCLEOTIDE SEQUENCE [LARGE SCALE GENOMIC DNA]</scope>
    <source>
        <strain evidence="5">cv. XIE 37</strain>
        <tissue evidence="4">Leaf</tissue>
    </source>
</reference>
<dbReference type="PANTHER" id="PTHR46038">
    <property type="entry name" value="EXPRESSED PROTEIN-RELATED"/>
    <property type="match status" value="1"/>
</dbReference>
<name>A0A7J7CA63_TRIWF</name>
<comment type="similarity">
    <text evidence="1 2">Belongs to the glycosyltransferase 77 family.</text>
</comment>
<proteinExistence type="inferred from homology"/>
<dbReference type="GO" id="GO:0000139">
    <property type="term" value="C:Golgi membrane"/>
    <property type="evidence" value="ECO:0007669"/>
    <property type="project" value="UniProtKB-SubCell"/>
</dbReference>
<keyword evidence="2" id="KW-0808">Transferase</keyword>
<keyword evidence="5" id="KW-1185">Reference proteome</keyword>
<keyword evidence="2" id="KW-0812">Transmembrane</keyword>
<dbReference type="OrthoDB" id="540503at2759"/>
<dbReference type="InterPro" id="IPR044821">
    <property type="entry name" value="At1g28695/At4g15970-like"/>
</dbReference>
<dbReference type="EMBL" id="JAAARO010000019">
    <property type="protein sequence ID" value="KAF5731023.1"/>
    <property type="molecule type" value="Genomic_DNA"/>
</dbReference>
<evidence type="ECO:0000256" key="2">
    <source>
        <dbReference type="RuleBase" id="RU363055"/>
    </source>
</evidence>
<dbReference type="EC" id="2.4.2.-" evidence="2"/>
<dbReference type="GO" id="GO:0016757">
    <property type="term" value="F:glycosyltransferase activity"/>
    <property type="evidence" value="ECO:0007669"/>
    <property type="project" value="UniProtKB-KW"/>
</dbReference>
<dbReference type="Proteomes" id="UP000593562">
    <property type="component" value="Unassembled WGS sequence"/>
</dbReference>
<dbReference type="SUPFAM" id="SSF53448">
    <property type="entry name" value="Nucleotide-diphospho-sugar transferases"/>
    <property type="match status" value="1"/>
</dbReference>
<dbReference type="AlphaFoldDB" id="A0A7J7CA63"/>
<dbReference type="Pfam" id="PF03407">
    <property type="entry name" value="Nucleotid_trans"/>
    <property type="match status" value="1"/>
</dbReference>
<keyword evidence="2" id="KW-0961">Cell wall biogenesis/degradation</keyword>
<sequence>MDKLKDQTSLIAILFLLLLGAIYLFVYAPTTTNPLLSSQPQHCQSLNTTSSATVDSSGSDALEAALAEASRSNNKTVIIAIVNKAYVEGDDRSMLGLFLNSFWHGEGTRGLIDHLLLVAVDQTAFERCKFLRLHCYKLVTDGVEFDGEEVYMSDDFIKMMWRRTLFLGDVLKRGYNFIFMDTDVMWLRNPFSRLIQNDTVDLQISTDFFNGDQWSQSNPINTGFYMIMSNNKTVSLFDSWYAKKDNSTGLKEQDVLNTMIHDEGVFQHLGLRVRFLDTLYFSGFCQDSRDVRAVTTVHSNCCRTINAKVTDLTSVIHDWKRFRAASLSSSPNETSAFSWSRHVACVDSWH</sequence>
<organism evidence="4 5">
    <name type="scientific">Tripterygium wilfordii</name>
    <name type="common">Thunder God vine</name>
    <dbReference type="NCBI Taxonomy" id="458696"/>
    <lineage>
        <taxon>Eukaryota</taxon>
        <taxon>Viridiplantae</taxon>
        <taxon>Streptophyta</taxon>
        <taxon>Embryophyta</taxon>
        <taxon>Tracheophyta</taxon>
        <taxon>Spermatophyta</taxon>
        <taxon>Magnoliopsida</taxon>
        <taxon>eudicotyledons</taxon>
        <taxon>Gunneridae</taxon>
        <taxon>Pentapetalae</taxon>
        <taxon>rosids</taxon>
        <taxon>fabids</taxon>
        <taxon>Celastrales</taxon>
        <taxon>Celastraceae</taxon>
        <taxon>Tripterygium</taxon>
    </lineage>
</organism>
<accession>A0A7J7CA63</accession>
<keyword evidence="2" id="KW-0735">Signal-anchor</keyword>